<organism evidence="8 9">
    <name type="scientific">Arachis hypogaea</name>
    <name type="common">Peanut</name>
    <dbReference type="NCBI Taxonomy" id="3818"/>
    <lineage>
        <taxon>Eukaryota</taxon>
        <taxon>Viridiplantae</taxon>
        <taxon>Streptophyta</taxon>
        <taxon>Embryophyta</taxon>
        <taxon>Tracheophyta</taxon>
        <taxon>Spermatophyta</taxon>
        <taxon>Magnoliopsida</taxon>
        <taxon>eudicotyledons</taxon>
        <taxon>Gunneridae</taxon>
        <taxon>Pentapetalae</taxon>
        <taxon>rosids</taxon>
        <taxon>fabids</taxon>
        <taxon>Fabales</taxon>
        <taxon>Fabaceae</taxon>
        <taxon>Papilionoideae</taxon>
        <taxon>50 kb inversion clade</taxon>
        <taxon>dalbergioids sensu lato</taxon>
        <taxon>Dalbergieae</taxon>
        <taxon>Pterocarpus clade</taxon>
        <taxon>Arachis</taxon>
    </lineage>
</organism>
<dbReference type="InterPro" id="IPR044810">
    <property type="entry name" value="WRKY_plant"/>
</dbReference>
<keyword evidence="4" id="KW-0804">Transcription</keyword>
<name>A0A444YA34_ARAHY</name>
<evidence type="ECO:0000256" key="5">
    <source>
        <dbReference type="ARBA" id="ARBA00023242"/>
    </source>
</evidence>
<dbReference type="Pfam" id="PF03106">
    <property type="entry name" value="WRKY"/>
    <property type="match status" value="1"/>
</dbReference>
<keyword evidence="3" id="KW-0238">DNA-binding</keyword>
<dbReference type="PANTHER" id="PTHR32096">
    <property type="entry name" value="WRKY TRANSCRIPTION FACTOR 30-RELATED-RELATED"/>
    <property type="match status" value="1"/>
</dbReference>
<reference evidence="8 9" key="1">
    <citation type="submission" date="2019-01" db="EMBL/GenBank/DDBJ databases">
        <title>Sequencing of cultivated peanut Arachis hypogaea provides insights into genome evolution and oil improvement.</title>
        <authorList>
            <person name="Chen X."/>
        </authorList>
    </citation>
    <scope>NUCLEOTIDE SEQUENCE [LARGE SCALE GENOMIC DNA]</scope>
    <source>
        <strain evidence="9">cv. Fuhuasheng</strain>
        <tissue evidence="8">Leaves</tissue>
    </source>
</reference>
<evidence type="ECO:0000256" key="6">
    <source>
        <dbReference type="SAM" id="MobiDB-lite"/>
    </source>
</evidence>
<dbReference type="InterPro" id="IPR003657">
    <property type="entry name" value="WRKY_dom"/>
</dbReference>
<evidence type="ECO:0000313" key="8">
    <source>
        <dbReference type="EMBL" id="RYQ98820.1"/>
    </source>
</evidence>
<evidence type="ECO:0000256" key="1">
    <source>
        <dbReference type="ARBA" id="ARBA00004123"/>
    </source>
</evidence>
<keyword evidence="5" id="KW-0539">Nucleus</keyword>
<dbReference type="AlphaFoldDB" id="A0A444YA34"/>
<dbReference type="GO" id="GO:0000976">
    <property type="term" value="F:transcription cis-regulatory region binding"/>
    <property type="evidence" value="ECO:0007669"/>
    <property type="project" value="TreeGrafter"/>
</dbReference>
<evidence type="ECO:0000256" key="2">
    <source>
        <dbReference type="ARBA" id="ARBA00023015"/>
    </source>
</evidence>
<dbReference type="PANTHER" id="PTHR32096:SF146">
    <property type="entry name" value="WRKY TRANSCRIPTION FACTOR 19-RELATED"/>
    <property type="match status" value="1"/>
</dbReference>
<dbReference type="STRING" id="3818.A0A444YA34"/>
<feature type="compositionally biased region" description="Gly residues" evidence="6">
    <location>
        <begin position="133"/>
        <end position="142"/>
    </location>
</feature>
<dbReference type="Gene3D" id="2.20.25.80">
    <property type="entry name" value="WRKY domain"/>
    <property type="match status" value="1"/>
</dbReference>
<dbReference type="InterPro" id="IPR036576">
    <property type="entry name" value="WRKY_dom_sf"/>
</dbReference>
<evidence type="ECO:0000313" key="9">
    <source>
        <dbReference type="Proteomes" id="UP000289738"/>
    </source>
</evidence>
<dbReference type="SUPFAM" id="SSF118290">
    <property type="entry name" value="WRKY DNA-binding domain"/>
    <property type="match status" value="1"/>
</dbReference>
<evidence type="ECO:0000259" key="7">
    <source>
        <dbReference type="PROSITE" id="PS50811"/>
    </source>
</evidence>
<dbReference type="GO" id="GO:0003700">
    <property type="term" value="F:DNA-binding transcription factor activity"/>
    <property type="evidence" value="ECO:0007669"/>
    <property type="project" value="InterPro"/>
</dbReference>
<keyword evidence="9" id="KW-1185">Reference proteome</keyword>
<dbReference type="Proteomes" id="UP000289738">
    <property type="component" value="Chromosome B07"/>
</dbReference>
<protein>
    <recommendedName>
        <fullName evidence="7">WRKY domain-containing protein</fullName>
    </recommendedName>
</protein>
<feature type="compositionally biased region" description="Low complexity" evidence="6">
    <location>
        <begin position="299"/>
        <end position="311"/>
    </location>
</feature>
<comment type="caution">
    <text evidence="8">The sequence shown here is derived from an EMBL/GenBank/DDBJ whole genome shotgun (WGS) entry which is preliminary data.</text>
</comment>
<dbReference type="SMART" id="SM00774">
    <property type="entry name" value="WRKY"/>
    <property type="match status" value="1"/>
</dbReference>
<comment type="subcellular location">
    <subcellularLocation>
        <location evidence="1">Nucleus</location>
    </subcellularLocation>
</comment>
<feature type="compositionally biased region" description="Basic and acidic residues" evidence="6">
    <location>
        <begin position="369"/>
        <end position="380"/>
    </location>
</feature>
<gene>
    <name evidence="8" type="ORF">Ahy_B07g086643</name>
</gene>
<feature type="domain" description="WRKY" evidence="7">
    <location>
        <begin position="197"/>
        <end position="265"/>
    </location>
</feature>
<evidence type="ECO:0000256" key="4">
    <source>
        <dbReference type="ARBA" id="ARBA00023163"/>
    </source>
</evidence>
<keyword evidence="2" id="KW-0805">Transcription regulation</keyword>
<proteinExistence type="predicted"/>
<dbReference type="EMBL" id="SDMP01000017">
    <property type="protein sequence ID" value="RYQ98820.1"/>
    <property type="molecule type" value="Genomic_DNA"/>
</dbReference>
<dbReference type="GO" id="GO:0005634">
    <property type="term" value="C:nucleus"/>
    <property type="evidence" value="ECO:0007669"/>
    <property type="project" value="UniProtKB-SubCell"/>
</dbReference>
<dbReference type="PROSITE" id="PS50811">
    <property type="entry name" value="WRKY"/>
    <property type="match status" value="1"/>
</dbReference>
<sequence>MEEVLNSISHGCELAKKIESEQLPNMANIQPDILVSSIDEVVKAFNGAKEKLLMTMVNNNLIGASSSSSSSSFAPLFNMHETQQQMGACASSLSSMMQEWMMKSSSSTSYAHTMDQVLLQMQHHQRQPQGFPLIGGAGGGGDLQQLRNVEGSSSMEKSMKGLEVQVHATQLSPSRPRKRKNDAEKRVVNLPAQQLGNTEMPMEDGFTWRKYGQKEILGSKYQRSYYRCTHQKQYGCPAKKQVQKIDNNPNIFEVTYVGDHTCHMSSTAPSTFPQQLQLDNINIMPPNNPLQGAGGPNTSSPSSSMWMHSVSLSLGGGGGDGSSSGGAGPSTLKYGVGGADYLVADMADVMFNSGSSSGNCSMESLFPTSDDKWDPSEKKT</sequence>
<feature type="region of interest" description="Disordered" evidence="6">
    <location>
        <begin position="355"/>
        <end position="380"/>
    </location>
</feature>
<accession>A0A444YA34</accession>
<evidence type="ECO:0000256" key="3">
    <source>
        <dbReference type="ARBA" id="ARBA00023125"/>
    </source>
</evidence>
<feature type="region of interest" description="Disordered" evidence="6">
    <location>
        <begin position="285"/>
        <end position="311"/>
    </location>
</feature>
<feature type="region of interest" description="Disordered" evidence="6">
    <location>
        <begin position="132"/>
        <end position="153"/>
    </location>
</feature>